<evidence type="ECO:0000313" key="2">
    <source>
        <dbReference type="EMBL" id="OLU45066.1"/>
    </source>
</evidence>
<name>A0A1Q9YK94_9FIRM</name>
<accession>A0A1Q9YK94</accession>
<reference evidence="2 3" key="1">
    <citation type="submission" date="2016-11" db="EMBL/GenBank/DDBJ databases">
        <title>Description of two novel members of the family Erysipelotrichaceae: Ileibacterium lipovorans gen. nov., sp. nov. and Dubosiella newyorkensis, gen. nov., sp. nov.</title>
        <authorList>
            <person name="Cox L.M."/>
            <person name="Sohn J."/>
            <person name="Tyrrell K.L."/>
            <person name="Citron D.M."/>
            <person name="Lawson P.A."/>
            <person name="Patel N.B."/>
            <person name="Iizumi T."/>
            <person name="Perez-Perez G.I."/>
            <person name="Goldstein E.J."/>
            <person name="Blaser M.J."/>
        </authorList>
    </citation>
    <scope>NUCLEOTIDE SEQUENCE [LARGE SCALE GENOMIC DNA]</scope>
    <source>
        <strain evidence="2 3">NYU-BL-K8</strain>
    </source>
</reference>
<evidence type="ECO:0000256" key="1">
    <source>
        <dbReference type="SAM" id="MobiDB-lite"/>
    </source>
</evidence>
<dbReference type="Proteomes" id="UP000186758">
    <property type="component" value="Unassembled WGS sequence"/>
</dbReference>
<feature type="region of interest" description="Disordered" evidence="1">
    <location>
        <begin position="1"/>
        <end position="21"/>
    </location>
</feature>
<feature type="region of interest" description="Disordered" evidence="1">
    <location>
        <begin position="64"/>
        <end position="91"/>
    </location>
</feature>
<dbReference type="EMBL" id="MPJZ01000053">
    <property type="protein sequence ID" value="OLU45066.1"/>
    <property type="molecule type" value="Genomic_DNA"/>
</dbReference>
<proteinExistence type="predicted"/>
<sequence>MQQEICGRQRLPSSPAGDEGPCRRFRFCLRLSCLPAVKEPECVNEPAPSCPITAGSSRVRYNQTVTDGHPKGPKRPKKHKLVLKTPHNIDT</sequence>
<protein>
    <submittedName>
        <fullName evidence="2">Uncharacterized protein</fullName>
    </submittedName>
</protein>
<evidence type="ECO:0000313" key="3">
    <source>
        <dbReference type="Proteomes" id="UP000186758"/>
    </source>
</evidence>
<comment type="caution">
    <text evidence="2">The sequence shown here is derived from an EMBL/GenBank/DDBJ whole genome shotgun (WGS) entry which is preliminary data.</text>
</comment>
<organism evidence="2 3">
    <name type="scientific">Faecalibaculum rodentium</name>
    <dbReference type="NCBI Taxonomy" id="1702221"/>
    <lineage>
        <taxon>Bacteria</taxon>
        <taxon>Bacillati</taxon>
        <taxon>Bacillota</taxon>
        <taxon>Erysipelotrichia</taxon>
        <taxon>Erysipelotrichales</taxon>
        <taxon>Erysipelotrichaceae</taxon>
        <taxon>Faecalibaculum</taxon>
    </lineage>
</organism>
<feature type="compositionally biased region" description="Basic residues" evidence="1">
    <location>
        <begin position="71"/>
        <end position="82"/>
    </location>
</feature>
<gene>
    <name evidence="2" type="ORF">BO223_06130</name>
</gene>
<dbReference type="AlphaFoldDB" id="A0A1Q9YK94"/>